<dbReference type="Gene3D" id="3.40.1740.10">
    <property type="entry name" value="VC0467-like"/>
    <property type="match status" value="1"/>
</dbReference>
<reference evidence="2 4" key="2">
    <citation type="submission" date="2017-06" db="EMBL/GenBank/DDBJ databases">
        <authorList>
            <consortium name="Pathogen Informatics"/>
        </authorList>
    </citation>
    <scope>NUCLEOTIDE SEQUENCE [LARGE SCALE GENOMIC DNA]</scope>
    <source>
        <strain evidence="2 4">NCTC13015</strain>
    </source>
</reference>
<dbReference type="HOGENOM" id="CLU_057596_2_0_11"/>
<keyword evidence="3" id="KW-1185">Reference proteome</keyword>
<name>A0A076NSD7_9CORY</name>
<organism evidence="1 3">
    <name type="scientific">Corynebacterium imitans</name>
    <dbReference type="NCBI Taxonomy" id="156978"/>
    <lineage>
        <taxon>Bacteria</taxon>
        <taxon>Bacillati</taxon>
        <taxon>Actinomycetota</taxon>
        <taxon>Actinomycetes</taxon>
        <taxon>Mycobacteriales</taxon>
        <taxon>Corynebacteriaceae</taxon>
        <taxon>Corynebacterium</taxon>
    </lineage>
</organism>
<evidence type="ECO:0000313" key="3">
    <source>
        <dbReference type="Proteomes" id="UP000028780"/>
    </source>
</evidence>
<dbReference type="Pfam" id="PF02622">
    <property type="entry name" value="DUF179"/>
    <property type="match status" value="1"/>
</dbReference>
<dbReference type="OrthoDB" id="9807486at2"/>
<protein>
    <submittedName>
        <fullName evidence="1">Uncharacterized protein</fullName>
    </submittedName>
</protein>
<dbReference type="Proteomes" id="UP000028780">
    <property type="component" value="Chromosome"/>
</dbReference>
<dbReference type="EMBL" id="LT906467">
    <property type="protein sequence ID" value="SNV52409.1"/>
    <property type="molecule type" value="Genomic_DNA"/>
</dbReference>
<dbReference type="KEGG" id="cii:CIMIT_12085"/>
<dbReference type="InterPro" id="IPR003774">
    <property type="entry name" value="AlgH-like"/>
</dbReference>
<reference evidence="1 3" key="1">
    <citation type="submission" date="2014-08" db="EMBL/GenBank/DDBJ databases">
        <title>Complete genome sequence of Corynebacterium imitans DSM 44264, isolated from a five-month-old boy with suspected pharyngeal diphtheria.</title>
        <authorList>
            <person name="Mollmann S."/>
            <person name="Albersmeier A."/>
            <person name="Ruckert C."/>
            <person name="Tauch A."/>
        </authorList>
    </citation>
    <scope>NUCLEOTIDE SEQUENCE [LARGE SCALE GENOMIC DNA]</scope>
    <source>
        <strain evidence="1 3">DSM 44264</strain>
    </source>
</reference>
<dbReference type="EMBL" id="CP009211">
    <property type="protein sequence ID" value="AIJ34520.1"/>
    <property type="molecule type" value="Genomic_DNA"/>
</dbReference>
<dbReference type="Proteomes" id="UP000215374">
    <property type="component" value="Chromosome 1"/>
</dbReference>
<evidence type="ECO:0000313" key="4">
    <source>
        <dbReference type="Proteomes" id="UP000215374"/>
    </source>
</evidence>
<accession>A0A076NSD7</accession>
<proteinExistence type="predicted"/>
<sequence>MADALIPGDRGLGSLKPGMLLVANPKLKEPLVERSVFLILGLHPQENEAEALMLHLPMKRKVNEYYDGWDKFLTGDSAYFRVGGLAEVSSARFIGVPKEGIDPSAHLHMNPLTDKLAVLHGAKEPERLMRDVEDARMYIGVTYFDLAMLRDDLGTGQWLLADALPEDVLCPIDGDLWSDVMRREPVRWQANPENAE</sequence>
<dbReference type="STRING" id="156978.CIMIT_12085"/>
<gene>
    <name evidence="1" type="ORF">CIMIT_12085</name>
    <name evidence="2" type="ORF">SAMEA4535761_00050</name>
</gene>
<dbReference type="eggNOG" id="COG1678">
    <property type="taxonomic scope" value="Bacteria"/>
</dbReference>
<dbReference type="SUPFAM" id="SSF143456">
    <property type="entry name" value="VC0467-like"/>
    <property type="match status" value="1"/>
</dbReference>
<dbReference type="AlphaFoldDB" id="A0A076NSD7"/>
<evidence type="ECO:0000313" key="1">
    <source>
        <dbReference type="EMBL" id="AIJ34520.1"/>
    </source>
</evidence>
<evidence type="ECO:0000313" key="2">
    <source>
        <dbReference type="EMBL" id="SNV52409.1"/>
    </source>
</evidence>
<dbReference type="RefSeq" id="WP_038593452.1">
    <property type="nucleotide sequence ID" value="NZ_CP009211.1"/>
</dbReference>